<accession>A0A0B5X0S2</accession>
<dbReference type="AlphaFoldDB" id="A0A0B5X0S2"/>
<evidence type="ECO:0000313" key="2">
    <source>
        <dbReference type="Proteomes" id="UP000184029"/>
    </source>
</evidence>
<reference evidence="1 2" key="1">
    <citation type="submission" date="2016-11" db="EMBL/GenBank/DDBJ databases">
        <authorList>
            <person name="Varghese N."/>
            <person name="Submissions S."/>
        </authorList>
    </citation>
    <scope>NUCLEOTIDE SEQUENCE [LARGE SCALE GENOMIC DNA]</scope>
    <source>
        <strain evidence="1 2">DSM 1</strain>
    </source>
</reference>
<dbReference type="HOGENOM" id="CLU_3180028_0_0_9"/>
<gene>
    <name evidence="1" type="ORF">SAMN02745208_02608</name>
</gene>
<evidence type="ECO:0000313" key="1">
    <source>
        <dbReference type="EMBL" id="SHF74737.1"/>
    </source>
</evidence>
<dbReference type="KEGG" id="bcoa:BF29_2589"/>
<proteinExistence type="predicted"/>
<dbReference type="KEGG" id="bcoa:BF29_2513"/>
<name>A0A0B5X0S2_HEYCO</name>
<sequence>MKPKVRKKGEKFRPIVTVLKVKRGLPTKIMVSGQEYALIHKNQYKG</sequence>
<dbReference type="GeneID" id="64234263"/>
<dbReference type="EMBL" id="FQUB01000068">
    <property type="protein sequence ID" value="SHF74737.1"/>
    <property type="molecule type" value="Genomic_DNA"/>
</dbReference>
<protein>
    <submittedName>
        <fullName evidence="1">Uncharacterized protein</fullName>
    </submittedName>
</protein>
<dbReference type="Proteomes" id="UP000184029">
    <property type="component" value="Unassembled WGS sequence"/>
</dbReference>
<comment type="caution">
    <text evidence="1">The sequence shown here is derived from an EMBL/GenBank/DDBJ whole genome shotgun (WGS) entry which is preliminary data.</text>
</comment>
<organism evidence="1 2">
    <name type="scientific">Heyndrickxia coagulans DSM 1 = ATCC 7050</name>
    <dbReference type="NCBI Taxonomy" id="1121088"/>
    <lineage>
        <taxon>Bacteria</taxon>
        <taxon>Bacillati</taxon>
        <taxon>Bacillota</taxon>
        <taxon>Bacilli</taxon>
        <taxon>Bacillales</taxon>
        <taxon>Bacillaceae</taxon>
        <taxon>Heyndrickxia</taxon>
    </lineage>
</organism>
<dbReference type="RefSeq" id="WP_155116810.1">
    <property type="nucleotide sequence ID" value="NZ_ALAS01000301.1"/>
</dbReference>